<dbReference type="GO" id="GO:0005778">
    <property type="term" value="C:peroxisomal membrane"/>
    <property type="evidence" value="ECO:0007669"/>
    <property type="project" value="TreeGrafter"/>
</dbReference>
<dbReference type="Proteomes" id="UP000241769">
    <property type="component" value="Unassembled WGS sequence"/>
</dbReference>
<gene>
    <name evidence="2" type="ORF">PROFUN_05302</name>
</gene>
<keyword evidence="3" id="KW-1185">Reference proteome</keyword>
<evidence type="ECO:0000313" key="3">
    <source>
        <dbReference type="Proteomes" id="UP000241769"/>
    </source>
</evidence>
<dbReference type="EMBL" id="MDYQ01000030">
    <property type="protein sequence ID" value="PRP86520.1"/>
    <property type="molecule type" value="Genomic_DNA"/>
</dbReference>
<organism evidence="2 3">
    <name type="scientific">Planoprotostelium fungivorum</name>
    <dbReference type="NCBI Taxonomy" id="1890364"/>
    <lineage>
        <taxon>Eukaryota</taxon>
        <taxon>Amoebozoa</taxon>
        <taxon>Evosea</taxon>
        <taxon>Variosea</taxon>
        <taxon>Cavosteliida</taxon>
        <taxon>Cavosteliaceae</taxon>
        <taxon>Planoprotostelium</taxon>
    </lineage>
</organism>
<protein>
    <submittedName>
        <fullName evidence="2">Peroxisome biogenesis protein 19-1-like</fullName>
    </submittedName>
</protein>
<dbReference type="InterPro" id="IPR038322">
    <property type="entry name" value="Pex19_C_sf"/>
</dbReference>
<dbReference type="OrthoDB" id="26405at2759"/>
<feature type="region of interest" description="Disordered" evidence="1">
    <location>
        <begin position="16"/>
        <end position="49"/>
    </location>
</feature>
<dbReference type="STRING" id="1890364.A0A2P6NRG0"/>
<name>A0A2P6NRG0_9EUKA</name>
<proteinExistence type="predicted"/>
<dbReference type="GO" id="GO:0045046">
    <property type="term" value="P:protein import into peroxisome membrane"/>
    <property type="evidence" value="ECO:0007669"/>
    <property type="project" value="TreeGrafter"/>
</dbReference>
<dbReference type="Pfam" id="PF04614">
    <property type="entry name" value="Pex19"/>
    <property type="match status" value="1"/>
</dbReference>
<feature type="compositionally biased region" description="Basic and acidic residues" evidence="1">
    <location>
        <begin position="18"/>
        <end position="46"/>
    </location>
</feature>
<accession>A0A2P6NRG0</accession>
<comment type="caution">
    <text evidence="2">The sequence shown here is derived from an EMBL/GenBank/DDBJ whole genome shotgun (WGS) entry which is preliminary data.</text>
</comment>
<dbReference type="AlphaFoldDB" id="A0A2P6NRG0"/>
<dbReference type="InterPro" id="IPR006708">
    <property type="entry name" value="Pex19"/>
</dbReference>
<dbReference type="PANTHER" id="PTHR12774:SF2">
    <property type="entry name" value="PEROXISOMAL BIOGENESIS FACTOR 19"/>
    <property type="match status" value="1"/>
</dbReference>
<evidence type="ECO:0000256" key="1">
    <source>
        <dbReference type="SAM" id="MobiDB-lite"/>
    </source>
</evidence>
<sequence length="227" mass="25065">MADDLDDILDSALDEIENVEKRENTASTPKAERKAEGNSEDGKSENTEDNMEADIHKLLEGLNTGTLDDKLSEMLGGMDGLSGLGDLGNMSEEDMLNMMQSMGDKPEMQQLMNEMMTQLMSKDIIYEPVKELQKKYPQWLEENKDKVSAEQLTHFTNQLNAINTICEEFEKSDGQQDSSKIAEVMTQLQEPYPPGILGESGETGALAEQLAQMGIGGEGSNENCNVM</sequence>
<dbReference type="GO" id="GO:0033328">
    <property type="term" value="F:peroxisome membrane targeting sequence binding"/>
    <property type="evidence" value="ECO:0007669"/>
    <property type="project" value="TreeGrafter"/>
</dbReference>
<reference evidence="2 3" key="1">
    <citation type="journal article" date="2018" name="Genome Biol. Evol.">
        <title>Multiple Roots of Fruiting Body Formation in Amoebozoa.</title>
        <authorList>
            <person name="Hillmann F."/>
            <person name="Forbes G."/>
            <person name="Novohradska S."/>
            <person name="Ferling I."/>
            <person name="Riege K."/>
            <person name="Groth M."/>
            <person name="Westermann M."/>
            <person name="Marz M."/>
            <person name="Spaller T."/>
            <person name="Winckler T."/>
            <person name="Schaap P."/>
            <person name="Glockner G."/>
        </authorList>
    </citation>
    <scope>NUCLEOTIDE SEQUENCE [LARGE SCALE GENOMIC DNA]</scope>
    <source>
        <strain evidence="2 3">Jena</strain>
    </source>
</reference>
<dbReference type="PANTHER" id="PTHR12774">
    <property type="entry name" value="PEROXISOMAL BIOGENESIS FACTOR 19"/>
    <property type="match status" value="1"/>
</dbReference>
<evidence type="ECO:0000313" key="2">
    <source>
        <dbReference type="EMBL" id="PRP86520.1"/>
    </source>
</evidence>
<dbReference type="InParanoid" id="A0A2P6NRG0"/>
<dbReference type="Gene3D" id="1.20.120.900">
    <property type="entry name" value="Pex19, mPTS binding domain"/>
    <property type="match status" value="1"/>
</dbReference>